<dbReference type="GO" id="GO:0000287">
    <property type="term" value="F:magnesium ion binding"/>
    <property type="evidence" value="ECO:0007669"/>
    <property type="project" value="TreeGrafter"/>
</dbReference>
<evidence type="ECO:0000313" key="3">
    <source>
        <dbReference type="Proteomes" id="UP000799779"/>
    </source>
</evidence>
<comment type="similarity">
    <text evidence="1">Belongs to the terpene synthase family.</text>
</comment>
<dbReference type="InterPro" id="IPR050148">
    <property type="entry name" value="Terpene_synthase-like"/>
</dbReference>
<proteinExistence type="inferred from homology"/>
<organism evidence="2 3">
    <name type="scientific">Amniculicola lignicola CBS 123094</name>
    <dbReference type="NCBI Taxonomy" id="1392246"/>
    <lineage>
        <taxon>Eukaryota</taxon>
        <taxon>Fungi</taxon>
        <taxon>Dikarya</taxon>
        <taxon>Ascomycota</taxon>
        <taxon>Pezizomycotina</taxon>
        <taxon>Dothideomycetes</taxon>
        <taxon>Pleosporomycetidae</taxon>
        <taxon>Pleosporales</taxon>
        <taxon>Amniculicolaceae</taxon>
        <taxon>Amniculicola</taxon>
    </lineage>
</organism>
<accession>A0A6A5W5B3</accession>
<dbReference type="Gene3D" id="1.50.10.160">
    <property type="match status" value="1"/>
</dbReference>
<keyword evidence="3" id="KW-1185">Reference proteome</keyword>
<dbReference type="InterPro" id="IPR008930">
    <property type="entry name" value="Terpenoid_cyclase/PrenylTrfase"/>
</dbReference>
<dbReference type="GO" id="GO:0010333">
    <property type="term" value="F:terpene synthase activity"/>
    <property type="evidence" value="ECO:0007669"/>
    <property type="project" value="InterPro"/>
</dbReference>
<dbReference type="PANTHER" id="PTHR31739">
    <property type="entry name" value="ENT-COPALYL DIPHOSPHATE SYNTHASE, CHLOROPLASTIC"/>
    <property type="match status" value="1"/>
</dbReference>
<protein>
    <submittedName>
        <fullName evidence="2">Ent-kaurene synthase</fullName>
    </submittedName>
</protein>
<dbReference type="EMBL" id="ML977777">
    <property type="protein sequence ID" value="KAF1992816.1"/>
    <property type="molecule type" value="Genomic_DNA"/>
</dbReference>
<sequence>MAHLLSIEGEALNLVIELAKGCTGTYEGSWTSSVYDTAWVSMVQRSDGAWLLPQCFQYVLHEQKDEAGWTGPATIDSILHTLAALLAIEKHLEHRKDLSKVDICDLKKRKQFGVGFLEQCLRLWDVETCLHVGFELLVPSLLSMLEGHGIMVDFPGRHKLSELRAQKLKNFRAEDLYGPTQVTALHSLEAFVDMVDLARIRHHKVNGSILGSPSATAAFLMRSPDWDDDMEDYLIRCARRGGGHDLGGMPSAYPAEVFEFTWVSMTFDHVGLLDGSKQHKTFTRALDKVASQLQGNGGVVGFSYGLLPDADDTAKAIHLLNAIGRSTSPESMISHFMSPRGHMMTYPGERDLSPSANCNALLCLLDSPDVQNYCTVIEKIARLLCERWWDQKTKDKWNLSSNYTSMLLCQAFVKIIVRWDAGDLPALSPTLLSEHIVVVLFQIINRTIFGASPSQRHTDGPYTESVAYEVLASSVLMSLPLPPAVSQQLATNLEHGKAYISTVMANKNWESDQYLWIEKVTYGSKTLAKAYCLAALYVIPQSPVWRDSSKILFDISEPIFRKLVAFFHVVHGPSEPIWKYQACILESKSFFPRLQASRSEIFPLRAGFKDKYLQYIPITWTLINNFHRLYLPTRLLWEMMKISLLDFLVDEYMESCVALLPECDLATLKAFVQEQLLSGTPQYGQRIPRKRLLDSDETINLAGHHEGSASMGNIRRTLRHYVKAIIQHPKVKSASEYDQFQVRTELRDFLLAHLVQTDDNKQLSRSRLGSEHKDKIALFPAPRSSFYSWARTTASQHISCPLSFAFYKCLLTPDGHGDCASDCFATPTQKYKADDLCAHLAVMSRLFNDYASLSRDQRECNLNSINFPEFHADTADFMNANPSLTNTDQFHRLRQNLLQLGEYERQACRSALRSLVDEVRGDQDCGTATARNDTLCKGLALFAYVTELYADMYVAKDLTNEAR</sequence>
<reference evidence="2" key="1">
    <citation type="journal article" date="2020" name="Stud. Mycol.">
        <title>101 Dothideomycetes genomes: a test case for predicting lifestyles and emergence of pathogens.</title>
        <authorList>
            <person name="Haridas S."/>
            <person name="Albert R."/>
            <person name="Binder M."/>
            <person name="Bloem J."/>
            <person name="Labutti K."/>
            <person name="Salamov A."/>
            <person name="Andreopoulos B."/>
            <person name="Baker S."/>
            <person name="Barry K."/>
            <person name="Bills G."/>
            <person name="Bluhm B."/>
            <person name="Cannon C."/>
            <person name="Castanera R."/>
            <person name="Culley D."/>
            <person name="Daum C."/>
            <person name="Ezra D."/>
            <person name="Gonzalez J."/>
            <person name="Henrissat B."/>
            <person name="Kuo A."/>
            <person name="Liang C."/>
            <person name="Lipzen A."/>
            <person name="Lutzoni F."/>
            <person name="Magnuson J."/>
            <person name="Mondo S."/>
            <person name="Nolan M."/>
            <person name="Ohm R."/>
            <person name="Pangilinan J."/>
            <person name="Park H.-J."/>
            <person name="Ramirez L."/>
            <person name="Alfaro M."/>
            <person name="Sun H."/>
            <person name="Tritt A."/>
            <person name="Yoshinaga Y."/>
            <person name="Zwiers L.-H."/>
            <person name="Turgeon B."/>
            <person name="Goodwin S."/>
            <person name="Spatafora J."/>
            <person name="Crous P."/>
            <person name="Grigoriev I."/>
        </authorList>
    </citation>
    <scope>NUCLEOTIDE SEQUENCE</scope>
    <source>
        <strain evidence="2">CBS 123094</strain>
    </source>
</reference>
<evidence type="ECO:0000313" key="2">
    <source>
        <dbReference type="EMBL" id="KAF1992816.1"/>
    </source>
</evidence>
<dbReference type="OrthoDB" id="2343925at2759"/>
<dbReference type="SUPFAM" id="SSF48239">
    <property type="entry name" value="Terpenoid cyclases/Protein prenyltransferases"/>
    <property type="match status" value="1"/>
</dbReference>
<dbReference type="AlphaFoldDB" id="A0A6A5W5B3"/>
<evidence type="ECO:0000256" key="1">
    <source>
        <dbReference type="ARBA" id="ARBA00006333"/>
    </source>
</evidence>
<gene>
    <name evidence="2" type="ORF">P154DRAFT_504397</name>
</gene>
<dbReference type="PANTHER" id="PTHR31739:SF25">
    <property type="entry name" value="(E,E)-GERANYLLINALOOL SYNTHASE"/>
    <property type="match status" value="1"/>
</dbReference>
<dbReference type="Proteomes" id="UP000799779">
    <property type="component" value="Unassembled WGS sequence"/>
</dbReference>
<name>A0A6A5W5B3_9PLEO</name>
<dbReference type="GO" id="GO:0016102">
    <property type="term" value="P:diterpenoid biosynthetic process"/>
    <property type="evidence" value="ECO:0007669"/>
    <property type="project" value="TreeGrafter"/>
</dbReference>